<sequence length="297" mass="32657">MYDKAVQEFLLHHMPPRSSALLATSPPSWLASSQPEAHFYMCGSAPAWQHSTQWPPQGVVKRPLWLLERSLAWAKEELGDEGSTQLPPATSARQLVWGGVSRYMAMIKMMDLVKYKWKQSAVDSGRALLFEAPACSAPLALVGSAVLSLRIRGAGDPDADIFAYICERPADGGDLTYVTEGILRLSYRKEVDAPPHEKAADPPQDSEAEADARVPHHSYRRQDREMVTAEGTTARLKFFPAAYRFRAGSKIALVIAPDDATHYVPNPLAASNPPFICHSRAEPSALWLPLQEDAAAL</sequence>
<comment type="caution">
    <text evidence="3">The sequence shown here is derived from an EMBL/GenBank/DDBJ whole genome shotgun (WGS) entry which is preliminary data.</text>
</comment>
<dbReference type="EMBL" id="CAUJNA010002902">
    <property type="protein sequence ID" value="CAJ1394639.1"/>
    <property type="molecule type" value="Genomic_DNA"/>
</dbReference>
<accession>A0AA36N6T2</accession>
<dbReference type="SUPFAM" id="SSF49785">
    <property type="entry name" value="Galactose-binding domain-like"/>
    <property type="match status" value="1"/>
</dbReference>
<proteinExistence type="predicted"/>
<evidence type="ECO:0000313" key="3">
    <source>
        <dbReference type="EMBL" id="CAJ1394639.1"/>
    </source>
</evidence>
<dbReference type="Pfam" id="PF08530">
    <property type="entry name" value="PepX_C"/>
    <property type="match status" value="1"/>
</dbReference>
<evidence type="ECO:0000256" key="1">
    <source>
        <dbReference type="SAM" id="MobiDB-lite"/>
    </source>
</evidence>
<dbReference type="SMART" id="SM00939">
    <property type="entry name" value="PepX_C"/>
    <property type="match status" value="1"/>
</dbReference>
<feature type="region of interest" description="Disordered" evidence="1">
    <location>
        <begin position="193"/>
        <end position="220"/>
    </location>
</feature>
<evidence type="ECO:0000313" key="4">
    <source>
        <dbReference type="Proteomes" id="UP001178507"/>
    </source>
</evidence>
<keyword evidence="4" id="KW-1185">Reference proteome</keyword>
<dbReference type="GO" id="GO:0008239">
    <property type="term" value="F:dipeptidyl-peptidase activity"/>
    <property type="evidence" value="ECO:0007669"/>
    <property type="project" value="InterPro"/>
</dbReference>
<protein>
    <recommendedName>
        <fullName evidence="2">Xaa-Pro dipeptidyl-peptidase C-terminal domain-containing protein</fullName>
    </recommendedName>
</protein>
<dbReference type="InterPro" id="IPR013736">
    <property type="entry name" value="Xaa-Pro_dipept_C"/>
</dbReference>
<dbReference type="Proteomes" id="UP001178507">
    <property type="component" value="Unassembled WGS sequence"/>
</dbReference>
<evidence type="ECO:0000259" key="2">
    <source>
        <dbReference type="SMART" id="SM00939"/>
    </source>
</evidence>
<reference evidence="3" key="1">
    <citation type="submission" date="2023-08" db="EMBL/GenBank/DDBJ databases">
        <authorList>
            <person name="Chen Y."/>
            <person name="Shah S."/>
            <person name="Dougan E. K."/>
            <person name="Thang M."/>
            <person name="Chan C."/>
        </authorList>
    </citation>
    <scope>NUCLEOTIDE SEQUENCE</scope>
</reference>
<dbReference type="InterPro" id="IPR008979">
    <property type="entry name" value="Galactose-bd-like_sf"/>
</dbReference>
<name>A0AA36N6T2_9DINO</name>
<dbReference type="Gene3D" id="2.60.120.260">
    <property type="entry name" value="Galactose-binding domain-like"/>
    <property type="match status" value="1"/>
</dbReference>
<feature type="domain" description="Xaa-Pro dipeptidyl-peptidase C-terminal" evidence="2">
    <location>
        <begin position="7"/>
        <end position="287"/>
    </location>
</feature>
<organism evidence="3 4">
    <name type="scientific">Effrenium voratum</name>
    <dbReference type="NCBI Taxonomy" id="2562239"/>
    <lineage>
        <taxon>Eukaryota</taxon>
        <taxon>Sar</taxon>
        <taxon>Alveolata</taxon>
        <taxon>Dinophyceae</taxon>
        <taxon>Suessiales</taxon>
        <taxon>Symbiodiniaceae</taxon>
        <taxon>Effrenium</taxon>
    </lineage>
</organism>
<gene>
    <name evidence="3" type="ORF">EVOR1521_LOCUS19250</name>
</gene>
<feature type="compositionally biased region" description="Basic and acidic residues" evidence="1">
    <location>
        <begin position="210"/>
        <end position="220"/>
    </location>
</feature>
<dbReference type="AlphaFoldDB" id="A0AA36N6T2"/>